<feature type="region of interest" description="Disordered" evidence="2">
    <location>
        <begin position="225"/>
        <end position="255"/>
    </location>
</feature>
<dbReference type="RefSeq" id="WP_382404405.1">
    <property type="nucleotide sequence ID" value="NZ_JBHSWH010000001.1"/>
</dbReference>
<feature type="compositionally biased region" description="Basic and acidic residues" evidence="2">
    <location>
        <begin position="245"/>
        <end position="255"/>
    </location>
</feature>
<comment type="similarity">
    <text evidence="1">Belongs to the Rv1128c/1148c/1588c/1702c/1945/3466 family.</text>
</comment>
<dbReference type="Pfam" id="PF02720">
    <property type="entry name" value="DUF222"/>
    <property type="match status" value="1"/>
</dbReference>
<gene>
    <name evidence="4" type="ORF">ACFQDH_21490</name>
</gene>
<evidence type="ECO:0000313" key="5">
    <source>
        <dbReference type="Proteomes" id="UP001596298"/>
    </source>
</evidence>
<dbReference type="InterPro" id="IPR003870">
    <property type="entry name" value="DUF222"/>
</dbReference>
<sequence>MGFDECEPLTQLRAAVTMLDDLPDALDDFSPQELADIMVTLLQLRSRSDQVATLVARLARQRGDVGTSDAASTTQWVANCATIAAVPLDVRDAHTIAYVADACQGEKARAVTDALHSGSCTPSVAKTALQESAKVEPIVPEVDRDKVLGWFLDLDPASGARGRRVLTRQIFARYAPDELDKSDSTLERTESMSWWTTETGMTRLTAELAPVNAAIVKEAVMALSAPRTGPNAQHGASTTEATDPGSRDERTPGKRRVDALVALVSAGARMTDSEAAGIGSAARVTVTMPLNTLMTGVGFATTCTGDVLDPGAARRLACDADIVPAVLGTDSEPLDVGRTKRLVPKGLRTAVTLRDRGCTFPGCDRPPQFCEVHHVVPWAAGGVTSLLNSAMLCTTHHQKVHRSGYIAVVTATCVEWDLTAVRMTAGRSSDAA</sequence>
<evidence type="ECO:0000313" key="4">
    <source>
        <dbReference type="EMBL" id="MFC6707740.1"/>
    </source>
</evidence>
<dbReference type="Gene3D" id="1.10.30.50">
    <property type="match status" value="1"/>
</dbReference>
<evidence type="ECO:0000259" key="3">
    <source>
        <dbReference type="SMART" id="SM00507"/>
    </source>
</evidence>
<organism evidence="4 5">
    <name type="scientific">Flexivirga alba</name>
    <dbReference type="NCBI Taxonomy" id="702742"/>
    <lineage>
        <taxon>Bacteria</taxon>
        <taxon>Bacillati</taxon>
        <taxon>Actinomycetota</taxon>
        <taxon>Actinomycetes</taxon>
        <taxon>Micrococcales</taxon>
        <taxon>Dermacoccaceae</taxon>
        <taxon>Flexivirga</taxon>
    </lineage>
</organism>
<name>A0ABW2ALT3_9MICO</name>
<dbReference type="InterPro" id="IPR002711">
    <property type="entry name" value="HNH"/>
</dbReference>
<dbReference type="CDD" id="cd00085">
    <property type="entry name" value="HNHc"/>
    <property type="match status" value="1"/>
</dbReference>
<proteinExistence type="inferred from homology"/>
<dbReference type="EMBL" id="JBHSWH010000001">
    <property type="protein sequence ID" value="MFC6707740.1"/>
    <property type="molecule type" value="Genomic_DNA"/>
</dbReference>
<feature type="compositionally biased region" description="Polar residues" evidence="2">
    <location>
        <begin position="230"/>
        <end position="241"/>
    </location>
</feature>
<keyword evidence="5" id="KW-1185">Reference proteome</keyword>
<dbReference type="Proteomes" id="UP001596298">
    <property type="component" value="Unassembled WGS sequence"/>
</dbReference>
<dbReference type="SMART" id="SM00507">
    <property type="entry name" value="HNHc"/>
    <property type="match status" value="1"/>
</dbReference>
<reference evidence="5" key="1">
    <citation type="journal article" date="2019" name="Int. J. Syst. Evol. Microbiol.">
        <title>The Global Catalogue of Microorganisms (GCM) 10K type strain sequencing project: providing services to taxonomists for standard genome sequencing and annotation.</title>
        <authorList>
            <consortium name="The Broad Institute Genomics Platform"/>
            <consortium name="The Broad Institute Genome Sequencing Center for Infectious Disease"/>
            <person name="Wu L."/>
            <person name="Ma J."/>
        </authorList>
    </citation>
    <scope>NUCLEOTIDE SEQUENCE [LARGE SCALE GENOMIC DNA]</scope>
    <source>
        <strain evidence="5">CCUG 58127</strain>
    </source>
</reference>
<protein>
    <submittedName>
        <fullName evidence="4">DUF222 domain-containing protein</fullName>
    </submittedName>
</protein>
<dbReference type="Pfam" id="PF01844">
    <property type="entry name" value="HNH"/>
    <property type="match status" value="1"/>
</dbReference>
<accession>A0ABW2ALT3</accession>
<evidence type="ECO:0000256" key="2">
    <source>
        <dbReference type="SAM" id="MobiDB-lite"/>
    </source>
</evidence>
<comment type="caution">
    <text evidence="4">The sequence shown here is derived from an EMBL/GenBank/DDBJ whole genome shotgun (WGS) entry which is preliminary data.</text>
</comment>
<evidence type="ECO:0000256" key="1">
    <source>
        <dbReference type="ARBA" id="ARBA00023450"/>
    </source>
</evidence>
<dbReference type="InterPro" id="IPR003615">
    <property type="entry name" value="HNH_nuc"/>
</dbReference>
<feature type="domain" description="HNH nuclease" evidence="3">
    <location>
        <begin position="346"/>
        <end position="398"/>
    </location>
</feature>